<dbReference type="InterPro" id="IPR008912">
    <property type="entry name" value="Uncharacterised_CoxE"/>
</dbReference>
<dbReference type="EMBL" id="CP014646">
    <property type="protein sequence ID" value="AMO35912.1"/>
    <property type="molecule type" value="Genomic_DNA"/>
</dbReference>
<evidence type="ECO:0000313" key="3">
    <source>
        <dbReference type="Proteomes" id="UP000036902"/>
    </source>
</evidence>
<dbReference type="PANTHER" id="PTHR36846:SF1">
    <property type="entry name" value="PROTEIN VIAA"/>
    <property type="match status" value="1"/>
</dbReference>
<dbReference type="AlphaFoldDB" id="A0A140IDT7"/>
<dbReference type="Pfam" id="PF05762">
    <property type="entry name" value="VWA_CoxE"/>
    <property type="match status" value="1"/>
</dbReference>
<accession>A0A140IDT7</accession>
<feature type="compositionally biased region" description="Gly residues" evidence="1">
    <location>
        <begin position="484"/>
        <end position="496"/>
    </location>
</feature>
<sequence>MEEARPMPCLFEPLEARLAVLDALPPALWLGGMTHAGGRLEPRLLALQTWRGLLAQGLNPLDRLAPGPLSDADWPAPVLREALKTCFDHLQLARYCEAHADLADLVLQSLLFHLDLIVDYRDRGAGEAAAARIAIEAFHADWAERCGEIDELAAAFGELGDLFKNTRWDTLRGLLRSREWQDLVRIRRLVERLPELARLIRSLGRAQPVEPAPTDSQHRQSVMMPALALQADAHTQRVPDMPGETRGVHRSDRLARMLPAEAMLLGHPRLRFVWHARRAERTLLCYEDDDRLRERHHHPLPVPRPQPRPAPAPRLAMGPMLVCVDTSGSMQGGAEAVAKAVVLEAVRTAHAQHRPCRVFAFGGEGEVVEMLLALDPSGVAQLARFLGQGFHGGTDICGPIEHALARLQEEDWRLADLLIASDGEFGATPAVAARLQQVRREQGLRVQGVLIGDRETIGLLELSDAIFWVREWRRFGPAAEAGRYGEGGEGGEGGGSPVHSSRLTADYFPGALRTPDNLARTQPPETAAAAVRAGRHRDAAS</sequence>
<dbReference type="KEGG" id="thu:AC731_002495"/>
<reference evidence="3" key="1">
    <citation type="submission" date="2016-03" db="EMBL/GenBank/DDBJ databases">
        <authorList>
            <person name="Ma C."/>
            <person name="Zhou S."/>
            <person name="Yang G."/>
        </authorList>
    </citation>
    <scope>NUCLEOTIDE SEQUENCE [LARGE SCALE GENOMIC DNA]</scope>
    <source>
        <strain evidence="3">SgZ-1</strain>
    </source>
</reference>
<dbReference type="PANTHER" id="PTHR36846">
    <property type="entry name" value="PROTEIN VIAA"/>
    <property type="match status" value="1"/>
</dbReference>
<feature type="region of interest" description="Disordered" evidence="1">
    <location>
        <begin position="482"/>
        <end position="541"/>
    </location>
</feature>
<proteinExistence type="predicted"/>
<evidence type="ECO:0000256" key="1">
    <source>
        <dbReference type="SAM" id="MobiDB-lite"/>
    </source>
</evidence>
<keyword evidence="3" id="KW-1185">Reference proteome</keyword>
<dbReference type="GO" id="GO:0005829">
    <property type="term" value="C:cytosol"/>
    <property type="evidence" value="ECO:0007669"/>
    <property type="project" value="TreeGrafter"/>
</dbReference>
<name>A0A140IDT7_9RHOO</name>
<dbReference type="SUPFAM" id="SSF53300">
    <property type="entry name" value="vWA-like"/>
    <property type="match status" value="1"/>
</dbReference>
<evidence type="ECO:0000313" key="2">
    <source>
        <dbReference type="EMBL" id="AMO35912.1"/>
    </source>
</evidence>
<dbReference type="STRING" id="1134435.AC731_002495"/>
<dbReference type="Proteomes" id="UP000036902">
    <property type="component" value="Chromosome"/>
</dbReference>
<dbReference type="Gene3D" id="3.40.50.410">
    <property type="entry name" value="von Willebrand factor, type A domain"/>
    <property type="match status" value="1"/>
</dbReference>
<gene>
    <name evidence="2" type="ORF">AC731_002495</name>
</gene>
<organism evidence="2 3">
    <name type="scientific">Thauera humireducens</name>
    <dbReference type="NCBI Taxonomy" id="1134435"/>
    <lineage>
        <taxon>Bacteria</taxon>
        <taxon>Pseudomonadati</taxon>
        <taxon>Pseudomonadota</taxon>
        <taxon>Betaproteobacteria</taxon>
        <taxon>Rhodocyclales</taxon>
        <taxon>Zoogloeaceae</taxon>
        <taxon>Thauera</taxon>
    </lineage>
</organism>
<dbReference type="InterPro" id="IPR036465">
    <property type="entry name" value="vWFA_dom_sf"/>
</dbReference>
<protein>
    <submittedName>
        <fullName evidence="2">VWA domain-containing protein</fullName>
    </submittedName>
</protein>